<accession>A0ACC0X8T4</accession>
<name>A0ACC0X8T4_9ROSI</name>
<evidence type="ECO:0000313" key="1">
    <source>
        <dbReference type="EMBL" id="KAJ0010874.1"/>
    </source>
</evidence>
<comment type="caution">
    <text evidence="1">The sequence shown here is derived from an EMBL/GenBank/DDBJ whole genome shotgun (WGS) entry which is preliminary data.</text>
</comment>
<evidence type="ECO:0000313" key="2">
    <source>
        <dbReference type="Proteomes" id="UP001163603"/>
    </source>
</evidence>
<sequence>MSHIMFPTSAKTLSSLTPPSLPIPRLGPSQPGSQPTSVKLRRRNINVTCSASVVDGGESSVAGLERSYTAPSALASSSSVEFGPVMKGGQYGAFGAVTLEKGKLDLTQKQSQSSPESGIDGIEVMPKSTVPGAVVGYVRYLRRMTVLCKEYGSFGSISNGEARRHHLKFPISFVKCTSDEKLAVGGGGGDIGKKINHGGGDGGDDGGDDDDYFDDFDDGDEGDDNGLFRRRMLLEELFDQKFLEAVLTEWQKTMMDLPAGFRQAYEMGLVSSAQLVKFLAINARPTTTRFISRALPEGISRAFIGRMIADPAFLYKLLLEQAATIGCTAWWEFKNRKERIKQEWDLALINVLTVSACNAFVVWSLAPCRSYGNTFRFDLQNTLQKLPNNIFEKSYPLREFDLQKRIHSLFFKAAEFCVVGLTAGAVQGSLSNVLAGKKKERLSVTIPTVSTNALGYGAFLGLYANLRYQLLCGFDRTVINHFDVIGVTLFLSTALRSIFLAKVLGIKLPSRILNVQLGERSRLAWLGVEAGPLVQSDELLKAAYNRPSEDVARSSSKWFISKNAIVSGLGLLGIKQGNVDDGEAQAPKARRKRIVRKKVSATSA</sequence>
<gene>
    <name evidence="1" type="ORF">Pint_32948</name>
</gene>
<keyword evidence="2" id="KW-1185">Reference proteome</keyword>
<dbReference type="EMBL" id="CM047749">
    <property type="protein sequence ID" value="KAJ0010874.1"/>
    <property type="molecule type" value="Genomic_DNA"/>
</dbReference>
<proteinExistence type="predicted"/>
<dbReference type="Proteomes" id="UP001163603">
    <property type="component" value="Chromosome 14"/>
</dbReference>
<protein>
    <submittedName>
        <fullName evidence="1">Uncharacterized protein</fullName>
    </submittedName>
</protein>
<reference evidence="2" key="1">
    <citation type="journal article" date="2023" name="G3 (Bethesda)">
        <title>Genome assembly and association tests identify interacting loci associated with vigor, precocity, and sex in interspecific pistachio rootstocks.</title>
        <authorList>
            <person name="Palmer W."/>
            <person name="Jacygrad E."/>
            <person name="Sagayaradj S."/>
            <person name="Cavanaugh K."/>
            <person name="Han R."/>
            <person name="Bertier L."/>
            <person name="Beede B."/>
            <person name="Kafkas S."/>
            <person name="Golino D."/>
            <person name="Preece J."/>
            <person name="Michelmore R."/>
        </authorList>
    </citation>
    <scope>NUCLEOTIDE SEQUENCE [LARGE SCALE GENOMIC DNA]</scope>
</reference>
<organism evidence="1 2">
    <name type="scientific">Pistacia integerrima</name>
    <dbReference type="NCBI Taxonomy" id="434235"/>
    <lineage>
        <taxon>Eukaryota</taxon>
        <taxon>Viridiplantae</taxon>
        <taxon>Streptophyta</taxon>
        <taxon>Embryophyta</taxon>
        <taxon>Tracheophyta</taxon>
        <taxon>Spermatophyta</taxon>
        <taxon>Magnoliopsida</taxon>
        <taxon>eudicotyledons</taxon>
        <taxon>Gunneridae</taxon>
        <taxon>Pentapetalae</taxon>
        <taxon>rosids</taxon>
        <taxon>malvids</taxon>
        <taxon>Sapindales</taxon>
        <taxon>Anacardiaceae</taxon>
        <taxon>Pistacia</taxon>
    </lineage>
</organism>